<feature type="region of interest" description="Disordered" evidence="10">
    <location>
        <begin position="214"/>
        <end position="257"/>
    </location>
</feature>
<feature type="compositionally biased region" description="Basic and acidic residues" evidence="10">
    <location>
        <begin position="398"/>
        <end position="414"/>
    </location>
</feature>
<evidence type="ECO:0000256" key="3">
    <source>
        <dbReference type="ARBA" id="ARBA00022737"/>
    </source>
</evidence>
<proteinExistence type="predicted"/>
<accession>A0A1A7XSH3</accession>
<dbReference type="FunFam" id="3.30.160.60:FF:000100">
    <property type="entry name" value="Zinc finger 45-like"/>
    <property type="match status" value="1"/>
</dbReference>
<feature type="region of interest" description="Disordered" evidence="10">
    <location>
        <begin position="33"/>
        <end position="61"/>
    </location>
</feature>
<evidence type="ECO:0000256" key="1">
    <source>
        <dbReference type="ARBA" id="ARBA00004123"/>
    </source>
</evidence>
<dbReference type="InterPro" id="IPR050636">
    <property type="entry name" value="C2H2-ZF_domain-containing"/>
</dbReference>
<dbReference type="PANTHER" id="PTHR47772">
    <property type="entry name" value="ZINC FINGER PROTEIN 200"/>
    <property type="match status" value="1"/>
</dbReference>
<reference evidence="12" key="2">
    <citation type="submission" date="2016-06" db="EMBL/GenBank/DDBJ databases">
        <title>The genome of a short-lived fish provides insights into sex chromosome evolution and the genetic control of aging.</title>
        <authorList>
            <person name="Reichwald K."/>
            <person name="Felder M."/>
            <person name="Petzold A."/>
            <person name="Koch P."/>
            <person name="Groth M."/>
            <person name="Platzer M."/>
        </authorList>
    </citation>
    <scope>NUCLEOTIDE SEQUENCE</scope>
    <source>
        <tissue evidence="12">Brain</tissue>
    </source>
</reference>
<reference evidence="12" key="1">
    <citation type="submission" date="2016-05" db="EMBL/GenBank/DDBJ databases">
        <authorList>
            <person name="Lavstsen T."/>
            <person name="Jespersen J.S."/>
        </authorList>
    </citation>
    <scope>NUCLEOTIDE SEQUENCE</scope>
    <source>
        <tissue evidence="12">Brain</tissue>
    </source>
</reference>
<evidence type="ECO:0000256" key="2">
    <source>
        <dbReference type="ARBA" id="ARBA00022723"/>
    </source>
</evidence>
<sequence length="546" mass="60568">NVVLRTRTSCKRATSSGSIRFSAPTPSRCVLTEQDEKSSGEMDGVSWSTSRSQESFSRTTPAAETLSRLASFIARSETRPHTQKQRQQPSHLPLYVCQECGKGFPYAADVLKHQEVKHALPKPHRCSACGQEFSLKSSLQLHKCNQNSSQSECCCGSTRLGSPCSACMTRISNPVRLQDKSLHRPSLLLDSSPYACAPCGRSFSQKQALLHHQQAGCSRPSSPPNTADTCSLPDSPPVSEGESARSDISDSPGPSCRDGGVCQICSRTFPTESALQRHKRVSHTDEKLQSRGGCVDGEVGGASGMLKSQKKLLSCRSCDMVFRCTSKLYIHRKEKHSREKKLREPRPVIIKHRKVGKYPCQVCNKVFFHHLSLRAHFRRHTDSPFSSVKNGSQYEGCSPKEPEPSENEPNKDKIIGSAPAKAPRTPKVQQSPGDPVDLANVEEEEEQEKEFPCPSCAEVFSLQQLLKEHMELHQSSVRRRQCSVCTTEMDSSKSSGSKKQRLYHCVPCQQGFSALGPFLQHCQEHLRARVEEDQISASFTQQDRKA</sequence>
<dbReference type="SMART" id="SM00355">
    <property type="entry name" value="ZnF_C2H2"/>
    <property type="match status" value="8"/>
</dbReference>
<evidence type="ECO:0000259" key="11">
    <source>
        <dbReference type="PROSITE" id="PS50157"/>
    </source>
</evidence>
<name>A0A1A7XSH3_9TELE</name>
<evidence type="ECO:0000256" key="10">
    <source>
        <dbReference type="SAM" id="MobiDB-lite"/>
    </source>
</evidence>
<dbReference type="PROSITE" id="PS50157">
    <property type="entry name" value="ZINC_FINGER_C2H2_2"/>
    <property type="match status" value="7"/>
</dbReference>
<keyword evidence="5" id="KW-0862">Zinc</keyword>
<dbReference type="AlphaFoldDB" id="A0A1A7XSH3"/>
<dbReference type="SUPFAM" id="SSF57667">
    <property type="entry name" value="beta-beta-alpha zinc fingers"/>
    <property type="match status" value="4"/>
</dbReference>
<feature type="domain" description="C2H2-type" evidence="11">
    <location>
        <begin position="95"/>
        <end position="123"/>
    </location>
</feature>
<dbReference type="GO" id="GO:0008270">
    <property type="term" value="F:zinc ion binding"/>
    <property type="evidence" value="ECO:0007669"/>
    <property type="project" value="UniProtKB-KW"/>
</dbReference>
<dbReference type="GO" id="GO:0005634">
    <property type="term" value="C:nucleus"/>
    <property type="evidence" value="ECO:0007669"/>
    <property type="project" value="UniProtKB-SubCell"/>
</dbReference>
<evidence type="ECO:0000256" key="4">
    <source>
        <dbReference type="ARBA" id="ARBA00022771"/>
    </source>
</evidence>
<evidence type="ECO:0000256" key="6">
    <source>
        <dbReference type="ARBA" id="ARBA00023015"/>
    </source>
</evidence>
<dbReference type="EMBL" id="HADW01019636">
    <property type="protein sequence ID" value="SBP21036.1"/>
    <property type="molecule type" value="Transcribed_RNA"/>
</dbReference>
<feature type="domain" description="C2H2-type" evidence="11">
    <location>
        <begin position="124"/>
        <end position="152"/>
    </location>
</feature>
<keyword evidence="7" id="KW-0804">Transcription</keyword>
<keyword evidence="4 9" id="KW-0863">Zinc-finger</keyword>
<dbReference type="Pfam" id="PF00096">
    <property type="entry name" value="zf-C2H2"/>
    <property type="match status" value="2"/>
</dbReference>
<keyword evidence="6" id="KW-0805">Transcription regulation</keyword>
<keyword evidence="8" id="KW-0539">Nucleus</keyword>
<evidence type="ECO:0000256" key="8">
    <source>
        <dbReference type="ARBA" id="ARBA00023242"/>
    </source>
</evidence>
<gene>
    <name evidence="12" type="primary">SI:CH211-148L7.4</name>
</gene>
<feature type="compositionally biased region" description="Polar residues" evidence="10">
    <location>
        <begin position="383"/>
        <end position="395"/>
    </location>
</feature>
<keyword evidence="2" id="KW-0479">Metal-binding</keyword>
<organism evidence="12">
    <name type="scientific">Iconisemion striatum</name>
    <dbReference type="NCBI Taxonomy" id="60296"/>
    <lineage>
        <taxon>Eukaryota</taxon>
        <taxon>Metazoa</taxon>
        <taxon>Chordata</taxon>
        <taxon>Craniata</taxon>
        <taxon>Vertebrata</taxon>
        <taxon>Euteleostomi</taxon>
        <taxon>Actinopterygii</taxon>
        <taxon>Neopterygii</taxon>
        <taxon>Teleostei</taxon>
        <taxon>Neoteleostei</taxon>
        <taxon>Acanthomorphata</taxon>
        <taxon>Ovalentaria</taxon>
        <taxon>Atherinomorphae</taxon>
        <taxon>Cyprinodontiformes</taxon>
        <taxon>Nothobranchiidae</taxon>
        <taxon>Iconisemion</taxon>
    </lineage>
</organism>
<feature type="compositionally biased region" description="Polar residues" evidence="10">
    <location>
        <begin position="215"/>
        <end position="229"/>
    </location>
</feature>
<feature type="domain" description="C2H2-type" evidence="11">
    <location>
        <begin position="358"/>
        <end position="385"/>
    </location>
</feature>
<keyword evidence="3" id="KW-0677">Repeat</keyword>
<evidence type="ECO:0000256" key="9">
    <source>
        <dbReference type="PROSITE-ProRule" id="PRU00042"/>
    </source>
</evidence>
<feature type="domain" description="C2H2-type" evidence="11">
    <location>
        <begin position="194"/>
        <end position="224"/>
    </location>
</feature>
<dbReference type="Gene3D" id="3.30.160.60">
    <property type="entry name" value="Classic Zinc Finger"/>
    <property type="match status" value="5"/>
</dbReference>
<feature type="domain" description="C2H2-type" evidence="11">
    <location>
        <begin position="313"/>
        <end position="341"/>
    </location>
</feature>
<feature type="domain" description="C2H2-type" evidence="11">
    <location>
        <begin position="260"/>
        <end position="288"/>
    </location>
</feature>
<feature type="domain" description="C2H2-type" evidence="11">
    <location>
        <begin position="451"/>
        <end position="478"/>
    </location>
</feature>
<evidence type="ECO:0000313" key="12">
    <source>
        <dbReference type="EMBL" id="SBP21036.1"/>
    </source>
</evidence>
<dbReference type="PROSITE" id="PS00028">
    <property type="entry name" value="ZINC_FINGER_C2H2_1"/>
    <property type="match status" value="6"/>
</dbReference>
<dbReference type="InterPro" id="IPR036236">
    <property type="entry name" value="Znf_C2H2_sf"/>
</dbReference>
<dbReference type="PANTHER" id="PTHR47772:SF13">
    <property type="entry name" value="GASTRULA ZINC FINGER PROTEIN XLCGF49.1-LIKE-RELATED"/>
    <property type="match status" value="1"/>
</dbReference>
<feature type="region of interest" description="Disordered" evidence="10">
    <location>
        <begin position="381"/>
        <end position="436"/>
    </location>
</feature>
<evidence type="ECO:0000256" key="5">
    <source>
        <dbReference type="ARBA" id="ARBA00022833"/>
    </source>
</evidence>
<evidence type="ECO:0000256" key="7">
    <source>
        <dbReference type="ARBA" id="ARBA00023163"/>
    </source>
</evidence>
<comment type="subcellular location">
    <subcellularLocation>
        <location evidence="1">Nucleus</location>
    </subcellularLocation>
</comment>
<protein>
    <submittedName>
        <fullName evidence="12">Si:ch211-148l7.4</fullName>
    </submittedName>
</protein>
<dbReference type="InterPro" id="IPR013087">
    <property type="entry name" value="Znf_C2H2_type"/>
</dbReference>
<feature type="compositionally biased region" description="Polar residues" evidence="10">
    <location>
        <begin position="46"/>
        <end position="61"/>
    </location>
</feature>
<feature type="non-terminal residue" evidence="12">
    <location>
        <position position="1"/>
    </location>
</feature>